<evidence type="ECO:0000256" key="2">
    <source>
        <dbReference type="ARBA" id="ARBA00038350"/>
    </source>
</evidence>
<proteinExistence type="inferred from homology"/>
<organism evidence="6 8">
    <name type="scientific">Cercospora beticola</name>
    <name type="common">Sugarbeet leaf spot fungus</name>
    <dbReference type="NCBI Taxonomy" id="122368"/>
    <lineage>
        <taxon>Eukaryota</taxon>
        <taxon>Fungi</taxon>
        <taxon>Dikarya</taxon>
        <taxon>Ascomycota</taxon>
        <taxon>Pezizomycotina</taxon>
        <taxon>Dothideomycetes</taxon>
        <taxon>Dothideomycetidae</taxon>
        <taxon>Mycosphaerellales</taxon>
        <taxon>Mycosphaerellaceae</taxon>
        <taxon>Cercospora</taxon>
    </lineage>
</organism>
<dbReference type="Pfam" id="PF02441">
    <property type="entry name" value="Flavoprotein"/>
    <property type="match status" value="1"/>
</dbReference>
<dbReference type="PANTHER" id="PTHR14359:SF6">
    <property type="entry name" value="PHOSPHOPANTOTHENOYLCYSTEINE DECARBOXYLASE"/>
    <property type="match status" value="1"/>
</dbReference>
<dbReference type="GO" id="GO:0004633">
    <property type="term" value="F:phosphopantothenoylcysteine decarboxylase activity"/>
    <property type="evidence" value="ECO:0007669"/>
    <property type="project" value="TreeGrafter"/>
</dbReference>
<feature type="region of interest" description="Disordered" evidence="3">
    <location>
        <begin position="47"/>
        <end position="90"/>
    </location>
</feature>
<keyword evidence="1" id="KW-0173">Coenzyme A biosynthesis</keyword>
<dbReference type="EMBL" id="LKMD01000105">
    <property type="protein sequence ID" value="PIA93932.1"/>
    <property type="molecule type" value="Genomic_DNA"/>
</dbReference>
<evidence type="ECO:0000256" key="3">
    <source>
        <dbReference type="SAM" id="MobiDB-lite"/>
    </source>
</evidence>
<dbReference type="GO" id="GO:0010181">
    <property type="term" value="F:FMN binding"/>
    <property type="evidence" value="ECO:0007669"/>
    <property type="project" value="TreeGrafter"/>
</dbReference>
<dbReference type="InterPro" id="IPR036551">
    <property type="entry name" value="Flavin_trans-like"/>
</dbReference>
<evidence type="ECO:0000313" key="6">
    <source>
        <dbReference type="EMBL" id="PIA93932.1"/>
    </source>
</evidence>
<dbReference type="Gene3D" id="3.40.50.1950">
    <property type="entry name" value="Flavin prenyltransferase-like"/>
    <property type="match status" value="1"/>
</dbReference>
<reference evidence="7 9" key="2">
    <citation type="submission" date="2023-09" db="EMBL/GenBank/DDBJ databases">
        <title>Complete-Gapless Cercospora beticola genome.</title>
        <authorList>
            <person name="Wyatt N.A."/>
            <person name="Spanner R.E."/>
            <person name="Bolton M.D."/>
        </authorList>
    </citation>
    <scope>NUCLEOTIDE SEQUENCE [LARGE SCALE GENOMIC DNA]</scope>
    <source>
        <strain evidence="7">Cb09-40</strain>
    </source>
</reference>
<feature type="transmembrane region" description="Helical" evidence="4">
    <location>
        <begin position="20"/>
        <end position="37"/>
    </location>
</feature>
<dbReference type="Proteomes" id="UP000230605">
    <property type="component" value="Chromosome 4"/>
</dbReference>
<feature type="region of interest" description="Disordered" evidence="3">
    <location>
        <begin position="323"/>
        <end position="347"/>
    </location>
</feature>
<gene>
    <name evidence="6" type="ORF">CB0940_05255</name>
    <name evidence="7" type="ORF">RHO25_007210</name>
</gene>
<feature type="compositionally biased region" description="Basic and acidic residues" evidence="3">
    <location>
        <begin position="323"/>
        <end position="335"/>
    </location>
</feature>
<accession>A0A2G5HP08</accession>
<feature type="compositionally biased region" description="Polar residues" evidence="3">
    <location>
        <begin position="56"/>
        <end position="75"/>
    </location>
</feature>
<dbReference type="GO" id="GO:0015937">
    <property type="term" value="P:coenzyme A biosynthetic process"/>
    <property type="evidence" value="ECO:0007669"/>
    <property type="project" value="UniProtKB-KW"/>
</dbReference>
<dbReference type="AlphaFoldDB" id="A0A2G5HP08"/>
<reference evidence="6 8" key="1">
    <citation type="submission" date="2015-10" db="EMBL/GenBank/DDBJ databases">
        <title>The cercosporin biosynthetic gene cluster was horizontally transferred to several fungal lineages and shown to be expanded in Cercospora beticola based on microsynteny with recipient genomes.</title>
        <authorList>
            <person name="De Jonge R."/>
            <person name="Ebert M.K."/>
            <person name="Suttle J.C."/>
            <person name="Jurick Ii W.M."/>
            <person name="Secor G.A."/>
            <person name="Thomma B.P."/>
            <person name="Van De Peer Y."/>
            <person name="Bolton M.D."/>
        </authorList>
    </citation>
    <scope>NUCLEOTIDE SEQUENCE [LARGE SCALE GENOMIC DNA]</scope>
    <source>
        <strain evidence="6 8">09-40</strain>
    </source>
</reference>
<evidence type="ECO:0000256" key="1">
    <source>
        <dbReference type="ARBA" id="ARBA00022993"/>
    </source>
</evidence>
<dbReference type="Proteomes" id="UP001302367">
    <property type="component" value="Chromosome 4"/>
</dbReference>
<sequence length="347" mass="38314">MAWEETDKALAELLRKLPQAAVLITFLAIAAIFTYVANRNPELFKSDPPFWEKPVQQETQERQTPAKQTSAQGTRDPQKDFPPPPPILKASDHINDGKHHLLLCATGSVATIKLPSIISALSTHKNLSIRVLLTPSACEFLQSQSSEQPSLASISHLPNVDGLYLDADEWRKPWVRGDSILHIELRRWADLMVIAPLSANALAKIALGMSDSMVYSVARAWDTTGMIDEARPGIRLPYAAGIEGVKDARKKGIVVAPAMNTAMWNHPVTKRHLDVLEGEWNVRNGGWVEVLRPIDKGLACGDKGGGAMREWKEIVQVVEERLGLKSSGERQGKEDSEAEGYVAIDRR</sequence>
<name>A0A2G5HP08_CERBT</name>
<evidence type="ECO:0000256" key="4">
    <source>
        <dbReference type="SAM" id="Phobius"/>
    </source>
</evidence>
<dbReference type="PANTHER" id="PTHR14359">
    <property type="entry name" value="HOMO-OLIGOMERIC FLAVIN CONTAINING CYS DECARBOXYLASE FAMILY"/>
    <property type="match status" value="1"/>
</dbReference>
<evidence type="ECO:0000313" key="9">
    <source>
        <dbReference type="Proteomes" id="UP001302367"/>
    </source>
</evidence>
<dbReference type="InterPro" id="IPR003382">
    <property type="entry name" value="Flavoprotein"/>
</dbReference>
<dbReference type="EMBL" id="CP134187">
    <property type="protein sequence ID" value="WPB02574.1"/>
    <property type="molecule type" value="Genomic_DNA"/>
</dbReference>
<keyword evidence="4" id="KW-0812">Transmembrane</keyword>
<dbReference type="SUPFAM" id="SSF52507">
    <property type="entry name" value="Homo-oligomeric flavin-containing Cys decarboxylases, HFCD"/>
    <property type="match status" value="1"/>
</dbReference>
<feature type="domain" description="Flavoprotein" evidence="5">
    <location>
        <begin position="100"/>
        <end position="321"/>
    </location>
</feature>
<evidence type="ECO:0000313" key="8">
    <source>
        <dbReference type="Proteomes" id="UP000230605"/>
    </source>
</evidence>
<dbReference type="GO" id="GO:0071513">
    <property type="term" value="C:phosphopantothenoylcysteine decarboxylase complex"/>
    <property type="evidence" value="ECO:0007669"/>
    <property type="project" value="TreeGrafter"/>
</dbReference>
<keyword evidence="9" id="KW-1185">Reference proteome</keyword>
<protein>
    <submittedName>
        <fullName evidence="6">Protein SIS2</fullName>
    </submittedName>
</protein>
<keyword evidence="4" id="KW-1133">Transmembrane helix</keyword>
<comment type="similarity">
    <text evidence="2">Belongs to the HFCD (homooligomeric flavin containing Cys decarboxylase) superfamily.</text>
</comment>
<evidence type="ECO:0000313" key="7">
    <source>
        <dbReference type="EMBL" id="WPB02574.1"/>
    </source>
</evidence>
<dbReference type="OrthoDB" id="1532798at2759"/>
<keyword evidence="4" id="KW-0472">Membrane</keyword>
<evidence type="ECO:0000259" key="5">
    <source>
        <dbReference type="Pfam" id="PF02441"/>
    </source>
</evidence>